<reference evidence="2" key="1">
    <citation type="submission" date="2022-09" db="EMBL/GenBank/DDBJ databases">
        <title>Australian commercial rhizobial inoculants.</title>
        <authorList>
            <person name="Kohlmeier M.G."/>
            <person name="O'Hara G.W."/>
            <person name="Colombi E."/>
            <person name="Ramsay J.P."/>
            <person name="Terpolilli J."/>
        </authorList>
    </citation>
    <scope>NUCLEOTIDE SEQUENCE</scope>
    <source>
        <strain evidence="2">WSM1592</strain>
        <plasmid evidence="2">pWSM1592_1</plasmid>
    </source>
</reference>
<keyword evidence="1" id="KW-0472">Membrane</keyword>
<keyword evidence="1" id="KW-1133">Transmembrane helix</keyword>
<geneLocation type="plasmid" evidence="2 3">
    <name>pWSM1592_1</name>
</geneLocation>
<evidence type="ECO:0000256" key="1">
    <source>
        <dbReference type="SAM" id="Phobius"/>
    </source>
</evidence>
<evidence type="ECO:0000313" key="3">
    <source>
        <dbReference type="Proteomes" id="UP001060123"/>
    </source>
</evidence>
<dbReference type="EMBL" id="CP104144">
    <property type="protein sequence ID" value="UWU18659.1"/>
    <property type="molecule type" value="Genomic_DNA"/>
</dbReference>
<sequence length="51" mass="5391">MFLRVIADAIISRLLLVILILMIGTVVGVLLVKSSGGDARNGRVERSLSGP</sequence>
<proteinExistence type="predicted"/>
<gene>
    <name evidence="2" type="ORF">N2599_26025</name>
</gene>
<protein>
    <submittedName>
        <fullName evidence="2">Uncharacterized protein</fullName>
    </submittedName>
</protein>
<keyword evidence="3" id="KW-1185">Reference proteome</keyword>
<evidence type="ECO:0000313" key="2">
    <source>
        <dbReference type="EMBL" id="UWU18659.1"/>
    </source>
</evidence>
<dbReference type="Proteomes" id="UP001060123">
    <property type="component" value="Plasmid pWSM1592_1"/>
</dbReference>
<feature type="transmembrane region" description="Helical" evidence="1">
    <location>
        <begin position="12"/>
        <end position="32"/>
    </location>
</feature>
<organism evidence="2 3">
    <name type="scientific">Rhizobium sullae</name>
    <name type="common">Rhizobium hedysari</name>
    <dbReference type="NCBI Taxonomy" id="50338"/>
    <lineage>
        <taxon>Bacteria</taxon>
        <taxon>Pseudomonadati</taxon>
        <taxon>Pseudomonadota</taxon>
        <taxon>Alphaproteobacteria</taxon>
        <taxon>Hyphomicrobiales</taxon>
        <taxon>Rhizobiaceae</taxon>
        <taxon>Rhizobium/Agrobacterium group</taxon>
        <taxon>Rhizobium</taxon>
    </lineage>
</organism>
<name>A0ABY5XVL6_RHISU</name>
<dbReference type="RefSeq" id="WP_167333927.1">
    <property type="nucleotide sequence ID" value="NZ_CP104144.1"/>
</dbReference>
<keyword evidence="1" id="KW-0812">Transmembrane</keyword>
<keyword evidence="2" id="KW-0614">Plasmid</keyword>
<accession>A0ABY5XVL6</accession>